<accession>A0A090TDA0</accession>
<comment type="caution">
    <text evidence="1">The sequence shown here is derived from an EMBL/GenBank/DDBJ whole genome shotgun (WGS) entry which is preliminary data.</text>
</comment>
<sequence>MGRFKLGSTVINLFAKDSIRFDDSMENNAPTVMGTPFAHALGLETEASETETDS</sequence>
<evidence type="ECO:0000313" key="1">
    <source>
        <dbReference type="EMBL" id="GAL37298.1"/>
    </source>
</evidence>
<dbReference type="EMBL" id="BBMT01000015">
    <property type="protein sequence ID" value="GAL37298.1"/>
    <property type="molecule type" value="Genomic_DNA"/>
</dbReference>
<evidence type="ECO:0000313" key="2">
    <source>
        <dbReference type="Proteomes" id="UP000029224"/>
    </source>
</evidence>
<protein>
    <submittedName>
        <fullName evidence="1">Phosphatidylserine decarboxylase</fullName>
        <ecNumber evidence="1">4.1.1.65</ecNumber>
    </submittedName>
</protein>
<dbReference type="EC" id="4.1.1.65" evidence="1"/>
<dbReference type="AlphaFoldDB" id="A0A090TDA0"/>
<reference evidence="1 2" key="2">
    <citation type="submission" date="2014-09" db="EMBL/GenBank/DDBJ databases">
        <authorList>
            <consortium name="NBRP consortium"/>
            <person name="Sawabe T."/>
            <person name="Meirelles P."/>
            <person name="Nakanishi M."/>
            <person name="Sayaka M."/>
            <person name="Hattori M."/>
            <person name="Ohkuma M."/>
        </authorList>
    </citation>
    <scope>NUCLEOTIDE SEQUENCE [LARGE SCALE GENOMIC DNA]</scope>
    <source>
        <strain evidence="1 2">JCM 19240</strain>
    </source>
</reference>
<gene>
    <name evidence="1" type="ORF">JCM19240_4701</name>
</gene>
<proteinExistence type="predicted"/>
<keyword evidence="2" id="KW-1185">Reference proteome</keyword>
<dbReference type="Proteomes" id="UP000029224">
    <property type="component" value="Unassembled WGS sequence"/>
</dbReference>
<name>A0A090TDA0_9VIBR</name>
<organism evidence="1 2">
    <name type="scientific">Vibrio maritimus</name>
    <dbReference type="NCBI Taxonomy" id="990268"/>
    <lineage>
        <taxon>Bacteria</taxon>
        <taxon>Pseudomonadati</taxon>
        <taxon>Pseudomonadota</taxon>
        <taxon>Gammaproteobacteria</taxon>
        <taxon>Vibrionales</taxon>
        <taxon>Vibrionaceae</taxon>
        <taxon>Vibrio</taxon>
    </lineage>
</organism>
<reference evidence="1 2" key="1">
    <citation type="submission" date="2014-09" db="EMBL/GenBank/DDBJ databases">
        <title>Vibrio maritimus JCM 19240. (C210) whole genome shotgun sequence.</title>
        <authorList>
            <person name="Sawabe T."/>
            <person name="Meirelles P."/>
            <person name="Nakanishi M."/>
            <person name="Sayaka M."/>
            <person name="Hattori M."/>
            <person name="Ohkuma M."/>
        </authorList>
    </citation>
    <scope>NUCLEOTIDE SEQUENCE [LARGE SCALE GENOMIC DNA]</scope>
    <source>
        <strain evidence="1 2">JCM 19240</strain>
    </source>
</reference>
<keyword evidence="1" id="KW-0456">Lyase</keyword>
<dbReference type="GO" id="GO:0004609">
    <property type="term" value="F:phosphatidylserine decarboxylase activity"/>
    <property type="evidence" value="ECO:0007669"/>
    <property type="project" value="UniProtKB-EC"/>
</dbReference>